<sequence>MTAEITSKMALYAAFSEKQPLPAIETLENFDFEQVEQDKYRPWKPTYNITMAIEKDTASNLISIDATYADYIKARAAIVRDFPTQSHGYTAAGIDSIYEIYTYLTETYLPTRYPAIFTLTQTHLHNAITQLSLPLFSSSAPHDPATLLRLLAETVVEDIFLLKQDAAAADGSSGAHRLVAFVCCAPSGFDPAEKLGLVLRDIHAPVPAYDKIGASMERFFARIEVGKNVKRTNWSVTTHGNFFDVALNHVKGDAKVPEDQDIDCSRAYARIERQTLSRLPQTRAVMFSFKTYLYPLCDIKAEGLGPQLADSIEGLKKGNAPGMWRYKGAVRWGKSVCEYLRA</sequence>
<dbReference type="EMBL" id="LAEV01001332">
    <property type="protein sequence ID" value="KKA28353.1"/>
    <property type="molecule type" value="Genomic_DNA"/>
</dbReference>
<evidence type="ECO:0000313" key="1">
    <source>
        <dbReference type="EMBL" id="KKA28353.1"/>
    </source>
</evidence>
<accession>A0A0F4ZEM1</accession>
<dbReference type="InterPro" id="IPR021848">
    <property type="entry name" value="HODM_asu-like"/>
</dbReference>
<dbReference type="OrthoDB" id="5043642at2759"/>
<comment type="caution">
    <text evidence="1">The sequence shown here is derived from an EMBL/GenBank/DDBJ whole genome shotgun (WGS) entry which is preliminary data.</text>
</comment>
<dbReference type="Pfam" id="PF11927">
    <property type="entry name" value="HODM_asu-like"/>
    <property type="match status" value="1"/>
</dbReference>
<evidence type="ECO:0000313" key="2">
    <source>
        <dbReference type="Proteomes" id="UP000033483"/>
    </source>
</evidence>
<protein>
    <submittedName>
        <fullName evidence="1">Uncharacterized protein</fullName>
    </submittedName>
</protein>
<name>A0A0F4ZEM1_9PEZI</name>
<gene>
    <name evidence="1" type="ORF">TD95_000242</name>
</gene>
<reference evidence="1 2" key="1">
    <citation type="submission" date="2015-03" db="EMBL/GenBank/DDBJ databases">
        <authorList>
            <person name="Radwan O."/>
            <person name="Al-Naeli F.A."/>
            <person name="Rendon G.A."/>
            <person name="Fields C."/>
        </authorList>
    </citation>
    <scope>NUCLEOTIDE SEQUENCE [LARGE SCALE GENOMIC DNA]</scope>
    <source>
        <strain evidence="1">CR-DP1</strain>
    </source>
</reference>
<proteinExistence type="predicted"/>
<keyword evidence="2" id="KW-1185">Reference proteome</keyword>
<dbReference type="AlphaFoldDB" id="A0A0F4ZEM1"/>
<organism evidence="1 2">
    <name type="scientific">Thielaviopsis punctulata</name>
    <dbReference type="NCBI Taxonomy" id="72032"/>
    <lineage>
        <taxon>Eukaryota</taxon>
        <taxon>Fungi</taxon>
        <taxon>Dikarya</taxon>
        <taxon>Ascomycota</taxon>
        <taxon>Pezizomycotina</taxon>
        <taxon>Sordariomycetes</taxon>
        <taxon>Hypocreomycetidae</taxon>
        <taxon>Microascales</taxon>
        <taxon>Ceratocystidaceae</taxon>
        <taxon>Thielaviopsis</taxon>
    </lineage>
</organism>
<dbReference type="Proteomes" id="UP000033483">
    <property type="component" value="Unassembled WGS sequence"/>
</dbReference>